<feature type="non-terminal residue" evidence="1">
    <location>
        <position position="420"/>
    </location>
</feature>
<reference evidence="1" key="1">
    <citation type="submission" date="2021-06" db="EMBL/GenBank/DDBJ databases">
        <authorList>
            <person name="Kallberg Y."/>
            <person name="Tangrot J."/>
            <person name="Rosling A."/>
        </authorList>
    </citation>
    <scope>NUCLEOTIDE SEQUENCE</scope>
    <source>
        <strain evidence="1">CL551</strain>
    </source>
</reference>
<proteinExistence type="predicted"/>
<gene>
    <name evidence="1" type="ORF">AMORRO_LOCUS4230</name>
</gene>
<dbReference type="AlphaFoldDB" id="A0A9N9AA47"/>
<evidence type="ECO:0000313" key="2">
    <source>
        <dbReference type="Proteomes" id="UP000789342"/>
    </source>
</evidence>
<accession>A0A9N9AA47</accession>
<organism evidence="1 2">
    <name type="scientific">Acaulospora morrowiae</name>
    <dbReference type="NCBI Taxonomy" id="94023"/>
    <lineage>
        <taxon>Eukaryota</taxon>
        <taxon>Fungi</taxon>
        <taxon>Fungi incertae sedis</taxon>
        <taxon>Mucoromycota</taxon>
        <taxon>Glomeromycotina</taxon>
        <taxon>Glomeromycetes</taxon>
        <taxon>Diversisporales</taxon>
        <taxon>Acaulosporaceae</taxon>
        <taxon>Acaulospora</taxon>
    </lineage>
</organism>
<keyword evidence="2" id="KW-1185">Reference proteome</keyword>
<dbReference type="Proteomes" id="UP000789342">
    <property type="component" value="Unassembled WGS sequence"/>
</dbReference>
<comment type="caution">
    <text evidence="1">The sequence shown here is derived from an EMBL/GenBank/DDBJ whole genome shotgun (WGS) entry which is preliminary data.</text>
</comment>
<evidence type="ECO:0000313" key="1">
    <source>
        <dbReference type="EMBL" id="CAG8521534.1"/>
    </source>
</evidence>
<dbReference type="EMBL" id="CAJVPV010002221">
    <property type="protein sequence ID" value="CAG8521534.1"/>
    <property type="molecule type" value="Genomic_DNA"/>
</dbReference>
<sequence>RPTPINSRKADITQEMNLTNPKYQRSMSLLKADTTDINMEGNLLDTENNRTNSQEVEESTGEPNIIAIFSNYTDAEEACTHPVAKFENFKPRLIPILSTNKTNYRSVRIWDIPQQFFKKDIATGSIKFDSIKYIQMQTTGPHKSAVVIFTHQLDYDTAINNWSVMIEGMTMKMFPYYHTRKTRLKRDEFSITLIKFSDLITAQDLSNIMQQVSAKACHTSQTNEMFRRFASLNFASHEDLIKATANNIDFKGHKLTCVARIAKLCHYYGNTQYMITNCNIKPLDNSRTRYKTQSVVRFSTYQEETYYSNKNQYRHNKSNRSYAEITQGTNIHHPSNSKLLALIHHIQKTITKVQHQINQLKKSVSILKEYTAYRHMDKMKEDTEFTSNSTIFTIKQLTETKDIKTTQSLINKNSTKCEKR</sequence>
<name>A0A9N9AA47_9GLOM</name>
<protein>
    <submittedName>
        <fullName evidence="1">4605_t:CDS:1</fullName>
    </submittedName>
</protein>